<dbReference type="PANTHER" id="PTHR30221">
    <property type="entry name" value="SMALL-CONDUCTANCE MECHANOSENSITIVE CHANNEL"/>
    <property type="match status" value="1"/>
</dbReference>
<dbReference type="InterPro" id="IPR023408">
    <property type="entry name" value="MscS_beta-dom_sf"/>
</dbReference>
<sequence>MNSLVIPNSRWKSWLLGLLTALFCLVTPVVSLTQTPFTETEPIKAPVVLGDQTLFTLQQGIGELSVQERARTTSDRLTKAANDLSIPLSSLRQEEVGDMTNLAIGDQVLLTLTELDATAPEQTRQQLARTYLVVFDRAIRQYRQERSVQNLVISGLWTALATILLFLGLSQINKKVNLFAKKVNLSYQEKRLGIAIQNQQILNPQRVHNWLLRGIQWLKLGLSLIWLTLYVLLVLCLFPWTKGIGWQIVQFLGYTLGIFSPIFWAELLKLIGLGVVLFITAILLRVAHKFTLKVAQEEIKLEQFDPSWAFPTYQLARVGILALAFVLAYPFLPFIASPLLMGVFLLLLGIGLWGSRDFIQDAIAGFFLTYNRPYTLGDRVQIGDLKGTILEQNLFSVRLRTIKNEIVTLPHHLLNQMVVINYSTALREKKQPLLLHTTVQISYEVPWQIIHKVLLNSAAQTRYILSDPASFVLQRQLNSHAVLYELNAYTNAPTVMEKIYSELHQNIQDLCTEAQIELLTPTYTILRELEPKVIADEDPPLTE</sequence>
<dbReference type="Proteomes" id="UP001526426">
    <property type="component" value="Unassembled WGS sequence"/>
</dbReference>
<name>A0ABT3L3L2_9CYAN</name>
<evidence type="ECO:0000313" key="10">
    <source>
        <dbReference type="EMBL" id="MCW6036089.1"/>
    </source>
</evidence>
<keyword evidence="6 7" id="KW-0472">Membrane</keyword>
<protein>
    <submittedName>
        <fullName evidence="10">Mechanosensitive ion channel family protein</fullName>
    </submittedName>
</protein>
<comment type="subcellular location">
    <subcellularLocation>
        <location evidence="1">Cell membrane</location>
        <topology evidence="1">Multi-pass membrane protein</topology>
    </subcellularLocation>
</comment>
<dbReference type="Gene3D" id="2.30.30.60">
    <property type="match status" value="1"/>
</dbReference>
<evidence type="ECO:0000256" key="1">
    <source>
        <dbReference type="ARBA" id="ARBA00004651"/>
    </source>
</evidence>
<dbReference type="SUPFAM" id="SSF82689">
    <property type="entry name" value="Mechanosensitive channel protein MscS (YggB), C-terminal domain"/>
    <property type="match status" value="1"/>
</dbReference>
<keyword evidence="5 7" id="KW-1133">Transmembrane helix</keyword>
<comment type="similarity">
    <text evidence="2">Belongs to the MscS (TC 1.A.23) family.</text>
</comment>
<dbReference type="InterPro" id="IPR010920">
    <property type="entry name" value="LSM_dom_sf"/>
</dbReference>
<evidence type="ECO:0000256" key="3">
    <source>
        <dbReference type="ARBA" id="ARBA00022475"/>
    </source>
</evidence>
<dbReference type="PANTHER" id="PTHR30221:SF18">
    <property type="entry name" value="SLL0590 PROTEIN"/>
    <property type="match status" value="1"/>
</dbReference>
<keyword evidence="4 7" id="KW-0812">Transmembrane</keyword>
<evidence type="ECO:0000313" key="11">
    <source>
        <dbReference type="Proteomes" id="UP001526426"/>
    </source>
</evidence>
<organism evidence="10 11">
    <name type="scientific">Spirulina subsalsa FACHB-351</name>
    <dbReference type="NCBI Taxonomy" id="234711"/>
    <lineage>
        <taxon>Bacteria</taxon>
        <taxon>Bacillati</taxon>
        <taxon>Cyanobacteriota</taxon>
        <taxon>Cyanophyceae</taxon>
        <taxon>Spirulinales</taxon>
        <taxon>Spirulinaceae</taxon>
        <taxon>Spirulina</taxon>
    </lineage>
</organism>
<dbReference type="Gene3D" id="1.10.287.1260">
    <property type="match status" value="1"/>
</dbReference>
<evidence type="ECO:0000256" key="5">
    <source>
        <dbReference type="ARBA" id="ARBA00022989"/>
    </source>
</evidence>
<feature type="domain" description="Mechanosensitive ion channel MscS C-terminal" evidence="9">
    <location>
        <begin position="437"/>
        <end position="518"/>
    </location>
</feature>
<feature type="transmembrane region" description="Helical" evidence="7">
    <location>
        <begin position="151"/>
        <end position="172"/>
    </location>
</feature>
<dbReference type="Pfam" id="PF21082">
    <property type="entry name" value="MS_channel_3rd"/>
    <property type="match status" value="1"/>
</dbReference>
<evidence type="ECO:0000256" key="4">
    <source>
        <dbReference type="ARBA" id="ARBA00022692"/>
    </source>
</evidence>
<keyword evidence="3" id="KW-1003">Cell membrane</keyword>
<comment type="caution">
    <text evidence="10">The sequence shown here is derived from an EMBL/GenBank/DDBJ whole genome shotgun (WGS) entry which is preliminary data.</text>
</comment>
<dbReference type="InterPro" id="IPR006685">
    <property type="entry name" value="MscS_channel_2nd"/>
</dbReference>
<evidence type="ECO:0000256" key="2">
    <source>
        <dbReference type="ARBA" id="ARBA00008017"/>
    </source>
</evidence>
<evidence type="ECO:0000259" key="8">
    <source>
        <dbReference type="Pfam" id="PF00924"/>
    </source>
</evidence>
<feature type="transmembrane region" description="Helical" evidence="7">
    <location>
        <begin position="261"/>
        <end position="287"/>
    </location>
</feature>
<feature type="transmembrane region" description="Helical" evidence="7">
    <location>
        <begin position="308"/>
        <end position="329"/>
    </location>
</feature>
<reference evidence="10 11" key="1">
    <citation type="submission" date="2021-08" db="EMBL/GenBank/DDBJ databases">
        <title>Draft genome sequence of Spirulina subsalsa with high tolerance to salinity and hype-accumulation of phycocyanin.</title>
        <authorList>
            <person name="Pei H."/>
            <person name="Jiang L."/>
        </authorList>
    </citation>
    <scope>NUCLEOTIDE SEQUENCE [LARGE SCALE GENOMIC DNA]</scope>
    <source>
        <strain evidence="10 11">FACHB-351</strain>
    </source>
</reference>
<dbReference type="EMBL" id="JAIHOM010000027">
    <property type="protein sequence ID" value="MCW6036089.1"/>
    <property type="molecule type" value="Genomic_DNA"/>
</dbReference>
<dbReference type="InterPro" id="IPR049278">
    <property type="entry name" value="MS_channel_C"/>
</dbReference>
<dbReference type="Pfam" id="PF00924">
    <property type="entry name" value="MS_channel_2nd"/>
    <property type="match status" value="1"/>
</dbReference>
<feature type="domain" description="Mechanosensitive ion channel MscS" evidence="8">
    <location>
        <begin position="358"/>
        <end position="423"/>
    </location>
</feature>
<evidence type="ECO:0000259" key="9">
    <source>
        <dbReference type="Pfam" id="PF21082"/>
    </source>
</evidence>
<evidence type="ECO:0000256" key="7">
    <source>
        <dbReference type="SAM" id="Phobius"/>
    </source>
</evidence>
<dbReference type="RefSeq" id="WP_265263824.1">
    <property type="nucleotide sequence ID" value="NZ_JAIHOM010000027.1"/>
</dbReference>
<dbReference type="SUPFAM" id="SSF50182">
    <property type="entry name" value="Sm-like ribonucleoproteins"/>
    <property type="match status" value="1"/>
</dbReference>
<gene>
    <name evidence="10" type="ORF">K4A83_07365</name>
</gene>
<keyword evidence="11" id="KW-1185">Reference proteome</keyword>
<feature type="transmembrane region" description="Helical" evidence="7">
    <location>
        <begin position="220"/>
        <end position="241"/>
    </location>
</feature>
<dbReference type="InterPro" id="IPR045275">
    <property type="entry name" value="MscS_archaea/bacteria_type"/>
</dbReference>
<proteinExistence type="inferred from homology"/>
<accession>A0ABT3L3L2</accession>
<evidence type="ECO:0000256" key="6">
    <source>
        <dbReference type="ARBA" id="ARBA00023136"/>
    </source>
</evidence>
<dbReference type="InterPro" id="IPR011066">
    <property type="entry name" value="MscS_channel_C_sf"/>
</dbReference>
<dbReference type="Gene3D" id="3.30.70.100">
    <property type="match status" value="1"/>
</dbReference>